<sequence>MLDRMRSILKSHKSALLYCGASTIGALVYGYDNTYYNGVLAMQQFKNDYGTERDANGNLALSPSFQSATASCIYIGDLLGAILAAPVNDRWGRKASLLLASLCIVCGGIVQVADTHFEAVIIVGRILIGLGVGQFTVTSLLYIGEIAPTEIRGPAIMSYQFLQSWSQLIASALTQGTEGLNSSLSYKLPMGGLIVLPLLMFVALPFMPESPVWYMAKDRVSDAESVLRRLHRGDPTYDPATDLATLASVQRVSVANKMESTWGALLFDPIERTKVIWSAGAMYSQQICGILFFYVYGVVFVQSIGIDQPFLVQLIQNILQICAVTVSMATANQVARRTNLLVTTSMMFLAFIVIGSIGTQHSLSTAEKWVIVVVSFVIVCVINYGLSTVAYTVAREMAVGPNQNKIMSISIVTFYFGGWLVTFTAPYLYYNAGLGPMVAFVYAGTTLTSLTWIWFCVGETTGRTNWEIAKLFEKRVPARKWSSYTIQGGQEDIFSSPKELPVSLSHLEVVPRSSSSV</sequence>
<comment type="caution">
    <text evidence="1">The sequence shown here is derived from an EMBL/GenBank/DDBJ whole genome shotgun (WGS) entry which is preliminary data.</text>
</comment>
<organism evidence="1 2">
    <name type="scientific">Lipomyces orientalis</name>
    <dbReference type="NCBI Taxonomy" id="1233043"/>
    <lineage>
        <taxon>Eukaryota</taxon>
        <taxon>Fungi</taxon>
        <taxon>Dikarya</taxon>
        <taxon>Ascomycota</taxon>
        <taxon>Saccharomycotina</taxon>
        <taxon>Lipomycetes</taxon>
        <taxon>Lipomycetales</taxon>
        <taxon>Lipomycetaceae</taxon>
        <taxon>Lipomyces</taxon>
    </lineage>
</organism>
<name>A0ACC3TFA5_9ASCO</name>
<evidence type="ECO:0000313" key="1">
    <source>
        <dbReference type="EMBL" id="KAK9319803.1"/>
    </source>
</evidence>
<accession>A0ACC3TFA5</accession>
<dbReference type="Proteomes" id="UP001489719">
    <property type="component" value="Unassembled WGS sequence"/>
</dbReference>
<proteinExistence type="predicted"/>
<dbReference type="EMBL" id="MU970161">
    <property type="protein sequence ID" value="KAK9319803.1"/>
    <property type="molecule type" value="Genomic_DNA"/>
</dbReference>
<reference evidence="2" key="1">
    <citation type="journal article" date="2024" name="Front. Bioeng. Biotechnol.">
        <title>Genome-scale model development and genomic sequencing of the oleaginous clade Lipomyces.</title>
        <authorList>
            <person name="Czajka J.J."/>
            <person name="Han Y."/>
            <person name="Kim J."/>
            <person name="Mondo S.J."/>
            <person name="Hofstad B.A."/>
            <person name="Robles A."/>
            <person name="Haridas S."/>
            <person name="Riley R."/>
            <person name="LaButti K."/>
            <person name="Pangilinan J."/>
            <person name="Andreopoulos W."/>
            <person name="Lipzen A."/>
            <person name="Yan J."/>
            <person name="Wang M."/>
            <person name="Ng V."/>
            <person name="Grigoriev I.V."/>
            <person name="Spatafora J.W."/>
            <person name="Magnuson J.K."/>
            <person name="Baker S.E."/>
            <person name="Pomraning K.R."/>
        </authorList>
    </citation>
    <scope>NUCLEOTIDE SEQUENCE [LARGE SCALE GENOMIC DNA]</scope>
    <source>
        <strain evidence="2">CBS 10300</strain>
    </source>
</reference>
<keyword evidence="2" id="KW-1185">Reference proteome</keyword>
<gene>
    <name evidence="1" type="ORF">V1517DRAFT_296629</name>
</gene>
<evidence type="ECO:0000313" key="2">
    <source>
        <dbReference type="Proteomes" id="UP001489719"/>
    </source>
</evidence>
<protein>
    <submittedName>
        <fullName evidence="1">General substrate transporter</fullName>
    </submittedName>
</protein>